<dbReference type="GO" id="GO:0005509">
    <property type="term" value="F:calcium ion binding"/>
    <property type="evidence" value="ECO:0007669"/>
    <property type="project" value="InterPro"/>
</dbReference>
<evidence type="ECO:0000313" key="5">
    <source>
        <dbReference type="Proteomes" id="UP000037460"/>
    </source>
</evidence>
<dbReference type="EMBL" id="JWZX01001646">
    <property type="protein sequence ID" value="KOO32934.1"/>
    <property type="molecule type" value="Genomic_DNA"/>
</dbReference>
<dbReference type="Gene3D" id="1.10.238.10">
    <property type="entry name" value="EF-hand"/>
    <property type="match status" value="1"/>
</dbReference>
<evidence type="ECO:0000256" key="1">
    <source>
        <dbReference type="ARBA" id="ARBA00022837"/>
    </source>
</evidence>
<dbReference type="SMART" id="SM00054">
    <property type="entry name" value="EFh"/>
    <property type="match status" value="2"/>
</dbReference>
<evidence type="ECO:0000313" key="4">
    <source>
        <dbReference type="EMBL" id="KOO32934.1"/>
    </source>
</evidence>
<feature type="compositionally biased region" description="Basic and acidic residues" evidence="2">
    <location>
        <begin position="565"/>
        <end position="574"/>
    </location>
</feature>
<keyword evidence="5" id="KW-1185">Reference proteome</keyword>
<protein>
    <recommendedName>
        <fullName evidence="3">EF-hand domain-containing protein</fullName>
    </recommendedName>
</protein>
<reference evidence="5" key="1">
    <citation type="journal article" date="2015" name="PLoS Genet.">
        <title>Genome Sequence and Transcriptome Analyses of Chrysochromulina tobin: Metabolic Tools for Enhanced Algal Fitness in the Prominent Order Prymnesiales (Haptophyceae).</title>
        <authorList>
            <person name="Hovde B.T."/>
            <person name="Deodato C.R."/>
            <person name="Hunsperger H.M."/>
            <person name="Ryken S.A."/>
            <person name="Yost W."/>
            <person name="Jha R.K."/>
            <person name="Patterson J."/>
            <person name="Monnat R.J. Jr."/>
            <person name="Barlow S.B."/>
            <person name="Starkenburg S.R."/>
            <person name="Cattolico R.A."/>
        </authorList>
    </citation>
    <scope>NUCLEOTIDE SEQUENCE</scope>
    <source>
        <strain evidence="5">CCMP291</strain>
    </source>
</reference>
<dbReference type="Proteomes" id="UP000037460">
    <property type="component" value="Unassembled WGS sequence"/>
</dbReference>
<dbReference type="PROSITE" id="PS50222">
    <property type="entry name" value="EF_HAND_2"/>
    <property type="match status" value="1"/>
</dbReference>
<feature type="region of interest" description="Disordered" evidence="2">
    <location>
        <begin position="537"/>
        <end position="574"/>
    </location>
</feature>
<dbReference type="AlphaFoldDB" id="A0A0M0K287"/>
<dbReference type="PROSITE" id="PS00018">
    <property type="entry name" value="EF_HAND_1"/>
    <property type="match status" value="1"/>
</dbReference>
<comment type="caution">
    <text evidence="4">The sequence shown here is derived from an EMBL/GenBank/DDBJ whole genome shotgun (WGS) entry which is preliminary data.</text>
</comment>
<keyword evidence="1" id="KW-0106">Calcium</keyword>
<dbReference type="InterPro" id="IPR018247">
    <property type="entry name" value="EF_Hand_1_Ca_BS"/>
</dbReference>
<feature type="region of interest" description="Disordered" evidence="2">
    <location>
        <begin position="120"/>
        <end position="187"/>
    </location>
</feature>
<accession>A0A0M0K287</accession>
<dbReference type="InterPro" id="IPR002048">
    <property type="entry name" value="EF_hand_dom"/>
</dbReference>
<organism evidence="4 5">
    <name type="scientific">Chrysochromulina tobinii</name>
    <dbReference type="NCBI Taxonomy" id="1460289"/>
    <lineage>
        <taxon>Eukaryota</taxon>
        <taxon>Haptista</taxon>
        <taxon>Haptophyta</taxon>
        <taxon>Prymnesiophyceae</taxon>
        <taxon>Prymnesiales</taxon>
        <taxon>Chrysochromulinaceae</taxon>
        <taxon>Chrysochromulina</taxon>
    </lineage>
</organism>
<sequence length="574" mass="63928">MIALHRAKRPLGWLVMTTADGEPILQIFARPIYEVTRAAVKVRREFDLGSKYVGQLPMGTRLHVVETRRASRGDTRVAVRVLGEMLITGWITSTRSEGARMLLEVSQEADTVEMLGEQICPASVRSKRPGSSPRTPRLELRTSLLSPAPGVRREHESASPSQQQQKQHVGSKVTSGALASAREKKMERHMATKMDADLSAAAREHWRRAFKLVCTNVSSYRTMQVIEKTLDSFLDRWRRDLCASAVIEVEVKELRTKIEAHAVKVDKMASHRFVEALLARHGESSGPKKVLDAIAIQWPPDPVTMTFRDRVSRSEFASFVRSYIEASNSSINEIYETFDRGPHVEMTKLKASLGRLVQESASERAVLQTLLTKGADLKDKETIYLAAFHATLLFEEAAEQVEKVKRDTTVGARLGQIMVKKGMTAKDLVETWDTSGRGEISKDDFRAHCLELGVVASTADINELFCSLDADGGGSLDKHELRAALKQLEDEAYRARNARFVLQKHTMDLAEAMQATQKAWADLKKTDALLEEIAEADARHRRAAEKSAAAEAEKNGRNEAMQAAERGDNEGREG</sequence>
<dbReference type="InterPro" id="IPR011992">
    <property type="entry name" value="EF-hand-dom_pair"/>
</dbReference>
<feature type="domain" description="EF-hand" evidence="3">
    <location>
        <begin position="456"/>
        <end position="491"/>
    </location>
</feature>
<name>A0A0M0K287_9EUKA</name>
<evidence type="ECO:0000256" key="2">
    <source>
        <dbReference type="SAM" id="MobiDB-lite"/>
    </source>
</evidence>
<dbReference type="SUPFAM" id="SSF47473">
    <property type="entry name" value="EF-hand"/>
    <property type="match status" value="1"/>
</dbReference>
<proteinExistence type="predicted"/>
<evidence type="ECO:0000259" key="3">
    <source>
        <dbReference type="PROSITE" id="PS50222"/>
    </source>
</evidence>
<gene>
    <name evidence="4" type="ORF">Ctob_008403</name>
</gene>
<feature type="compositionally biased region" description="Polar residues" evidence="2">
    <location>
        <begin position="158"/>
        <end position="174"/>
    </location>
</feature>